<dbReference type="EMBL" id="JRLY01000021">
    <property type="protein sequence ID" value="KGO91305.1"/>
    <property type="molecule type" value="Genomic_DNA"/>
</dbReference>
<keyword evidence="4" id="KW-1185">Reference proteome</keyword>
<evidence type="ECO:0000313" key="3">
    <source>
        <dbReference type="EMBL" id="KGO91305.1"/>
    </source>
</evidence>
<dbReference type="RefSeq" id="WP_026990023.1">
    <property type="nucleotide sequence ID" value="NZ_AUGP01000007.1"/>
</dbReference>
<name>A0A0A2MSU5_9FLAO</name>
<dbReference type="InterPro" id="IPR016039">
    <property type="entry name" value="Thiolase-like"/>
</dbReference>
<dbReference type="GO" id="GO:0006633">
    <property type="term" value="P:fatty acid biosynthetic process"/>
    <property type="evidence" value="ECO:0007669"/>
    <property type="project" value="TreeGrafter"/>
</dbReference>
<dbReference type="Gene3D" id="3.40.47.10">
    <property type="match status" value="1"/>
</dbReference>
<dbReference type="OrthoDB" id="1404523at2"/>
<dbReference type="GO" id="GO:0004315">
    <property type="term" value="F:3-oxoacyl-[acyl-carrier-protein] synthase activity"/>
    <property type="evidence" value="ECO:0007669"/>
    <property type="project" value="TreeGrafter"/>
</dbReference>
<organism evidence="3 4">
    <name type="scientific">Flavobacterium subsaxonicum WB 4.1-42 = DSM 21790</name>
    <dbReference type="NCBI Taxonomy" id="1121898"/>
    <lineage>
        <taxon>Bacteria</taxon>
        <taxon>Pseudomonadati</taxon>
        <taxon>Bacteroidota</taxon>
        <taxon>Flavobacteriia</taxon>
        <taxon>Flavobacteriales</taxon>
        <taxon>Flavobacteriaceae</taxon>
        <taxon>Flavobacterium</taxon>
    </lineage>
</organism>
<evidence type="ECO:0000259" key="2">
    <source>
        <dbReference type="Pfam" id="PF00109"/>
    </source>
</evidence>
<dbReference type="Proteomes" id="UP000030111">
    <property type="component" value="Unassembled WGS sequence"/>
</dbReference>
<dbReference type="eggNOG" id="COG0304">
    <property type="taxonomic scope" value="Bacteria"/>
</dbReference>
<dbReference type="InterPro" id="IPR014030">
    <property type="entry name" value="Ketoacyl_synth_N"/>
</dbReference>
<dbReference type="InterPro" id="IPR000794">
    <property type="entry name" value="Beta-ketoacyl_synthase"/>
</dbReference>
<dbReference type="SUPFAM" id="SSF53901">
    <property type="entry name" value="Thiolase-like"/>
    <property type="match status" value="1"/>
</dbReference>
<dbReference type="AlphaFoldDB" id="A0A0A2MSU5"/>
<protein>
    <submittedName>
        <fullName evidence="3">3-oxoacyl-ACP synthase</fullName>
    </submittedName>
</protein>
<dbReference type="PANTHER" id="PTHR11712">
    <property type="entry name" value="POLYKETIDE SYNTHASE-RELATED"/>
    <property type="match status" value="1"/>
</dbReference>
<dbReference type="GO" id="GO:0005829">
    <property type="term" value="C:cytosol"/>
    <property type="evidence" value="ECO:0007669"/>
    <property type="project" value="TreeGrafter"/>
</dbReference>
<dbReference type="STRING" id="1121898.GCA_000422725_04011"/>
<accession>A0A0A2MSU5</accession>
<feature type="domain" description="Beta-ketoacyl synthase-like N-terminal" evidence="2">
    <location>
        <begin position="46"/>
        <end position="218"/>
    </location>
</feature>
<gene>
    <name evidence="3" type="ORF">Q766_18685</name>
</gene>
<evidence type="ECO:0000313" key="4">
    <source>
        <dbReference type="Proteomes" id="UP000030111"/>
    </source>
</evidence>
<keyword evidence="1" id="KW-0808">Transferase</keyword>
<dbReference type="Pfam" id="PF00109">
    <property type="entry name" value="ketoacyl-synt"/>
    <property type="match status" value="1"/>
</dbReference>
<comment type="caution">
    <text evidence="3">The sequence shown here is derived from an EMBL/GenBank/DDBJ whole genome shotgun (WGS) entry which is preliminary data.</text>
</comment>
<evidence type="ECO:0000256" key="1">
    <source>
        <dbReference type="ARBA" id="ARBA00022679"/>
    </source>
</evidence>
<sequence>MKKCYINGTGCVSAQKTVDTAFLEEIVINDTHNVLELALPNYKDFISPVAARRMAKGVKNGIVASAKAIQEAGVQYFDAIITGTGMGCSVDSEKFLKALLDNNEEFLTPTSFIQSTHNTVGAQIALGLQCKAYNFTYVNGAVSFESALIDAKMQLEDEDAHTVLVGGIEESAENTLEFLKMSGAIKATSDVPYKVLGSDTPGVVFSEGATFFVLADTQQETTYAQLTDVAIYNLLEPDEVAAKLKAFLKNNNLTVNDLDAVVLGFNGDVNYDSYYTTLANTLFNTTPQVYYKHLSGEFNTASAFGLWVASNVIKLQHIPQAIKVNNLDRPQYKNILLYNQYRGQDHSFTLISKC</sequence>
<dbReference type="PANTHER" id="PTHR11712:SF336">
    <property type="entry name" value="3-OXOACYL-[ACYL-CARRIER-PROTEIN] SYNTHASE, MITOCHONDRIAL"/>
    <property type="match status" value="1"/>
</dbReference>
<reference evidence="3 4" key="1">
    <citation type="submission" date="2013-09" db="EMBL/GenBank/DDBJ databases">
        <authorList>
            <person name="Zeng Z."/>
            <person name="Chen C."/>
        </authorList>
    </citation>
    <scope>NUCLEOTIDE SEQUENCE [LARGE SCALE GENOMIC DNA]</scope>
    <source>
        <strain evidence="3 4">WB 4.1-42</strain>
    </source>
</reference>
<proteinExistence type="predicted"/>